<comment type="caution">
    <text evidence="1">The sequence shown here is derived from an EMBL/GenBank/DDBJ whole genome shotgun (WGS) entry which is preliminary data.</text>
</comment>
<reference evidence="1" key="2">
    <citation type="submission" date="2020-09" db="EMBL/GenBank/DDBJ databases">
        <authorList>
            <person name="Sun Q."/>
            <person name="Zhou Y."/>
        </authorList>
    </citation>
    <scope>NUCLEOTIDE SEQUENCE</scope>
    <source>
        <strain evidence="1">CGMCC 1.12698</strain>
    </source>
</reference>
<evidence type="ECO:0000313" key="1">
    <source>
        <dbReference type="EMBL" id="GGE68372.1"/>
    </source>
</evidence>
<dbReference type="InterPro" id="IPR049253">
    <property type="entry name" value="DUF6886"/>
</dbReference>
<gene>
    <name evidence="1" type="ORF">GCM10007140_18090</name>
</gene>
<reference evidence="1" key="1">
    <citation type="journal article" date="2014" name="Int. J. Syst. Evol. Microbiol.">
        <title>Complete genome sequence of Corynebacterium casei LMG S-19264T (=DSM 44701T), isolated from a smear-ripened cheese.</title>
        <authorList>
            <consortium name="US DOE Joint Genome Institute (JGI-PGF)"/>
            <person name="Walter F."/>
            <person name="Albersmeier A."/>
            <person name="Kalinowski J."/>
            <person name="Ruckert C."/>
        </authorList>
    </citation>
    <scope>NUCLEOTIDE SEQUENCE</scope>
    <source>
        <strain evidence="1">CGMCC 1.12698</strain>
    </source>
</reference>
<sequence>MKLYHYSEEASITEFYPRPAKHWDNKEYVFAIDEEHASHYYFPRNCPRVIYWEGEATTLEDIKKFFPYTTARKVIVLENKWYGEIRKAQLYEYEFPVESFYRLDETAGYYVSEEHVCPVSMKSVGDLLTKLTERDIEVRFVPSLWEIRDALIESSVQFSIIRMSYATDRCAQSAIHRPLSTYK</sequence>
<name>A0A917ARD0_9BACI</name>
<keyword evidence="2" id="KW-1185">Reference proteome</keyword>
<dbReference type="AlphaFoldDB" id="A0A917ARD0"/>
<dbReference type="Proteomes" id="UP000605259">
    <property type="component" value="Unassembled WGS sequence"/>
</dbReference>
<organism evidence="1 2">
    <name type="scientific">Priestia taiwanensis</name>
    <dbReference type="NCBI Taxonomy" id="1347902"/>
    <lineage>
        <taxon>Bacteria</taxon>
        <taxon>Bacillati</taxon>
        <taxon>Bacillota</taxon>
        <taxon>Bacilli</taxon>
        <taxon>Bacillales</taxon>
        <taxon>Bacillaceae</taxon>
        <taxon>Priestia</taxon>
    </lineage>
</organism>
<proteinExistence type="predicted"/>
<accession>A0A917ARD0</accession>
<evidence type="ECO:0000313" key="2">
    <source>
        <dbReference type="Proteomes" id="UP000605259"/>
    </source>
</evidence>
<dbReference type="Pfam" id="PF21820">
    <property type="entry name" value="DUF6886"/>
    <property type="match status" value="1"/>
</dbReference>
<dbReference type="EMBL" id="BMFK01000001">
    <property type="protein sequence ID" value="GGE68372.1"/>
    <property type="molecule type" value="Genomic_DNA"/>
</dbReference>
<protein>
    <submittedName>
        <fullName evidence="1">Uncharacterized protein</fullName>
    </submittedName>
</protein>
<dbReference type="RefSeq" id="WP_188388038.1">
    <property type="nucleotide sequence ID" value="NZ_BMFK01000001.1"/>
</dbReference>